<dbReference type="PANTHER" id="PTHR10672:SF21">
    <property type="entry name" value="CLASS II ALDOLASE_ADDUCIN N-TERMINAL DOMAIN-CONTAINING PROTEIN"/>
    <property type="match status" value="1"/>
</dbReference>
<protein>
    <submittedName>
        <fullName evidence="3">Class II aldolase/adducin family protein</fullName>
    </submittedName>
</protein>
<comment type="similarity">
    <text evidence="1">Belongs to the aldolase class II family.</text>
</comment>
<dbReference type="InterPro" id="IPR051017">
    <property type="entry name" value="Aldolase-II_Adducin_sf"/>
</dbReference>
<comment type="caution">
    <text evidence="3">The sequence shown here is derived from an EMBL/GenBank/DDBJ whole genome shotgun (WGS) entry which is preliminary data.</text>
</comment>
<evidence type="ECO:0000313" key="3">
    <source>
        <dbReference type="EMBL" id="MBS3649636.1"/>
    </source>
</evidence>
<evidence type="ECO:0000256" key="1">
    <source>
        <dbReference type="ARBA" id="ARBA00037961"/>
    </source>
</evidence>
<dbReference type="PANTHER" id="PTHR10672">
    <property type="entry name" value="ADDUCIN"/>
    <property type="match status" value="1"/>
</dbReference>
<dbReference type="AlphaFoldDB" id="A0A942DXZ3"/>
<dbReference type="NCBIfam" id="NF005689">
    <property type="entry name" value="PRK07490.1"/>
    <property type="match status" value="1"/>
</dbReference>
<dbReference type="SMART" id="SM01007">
    <property type="entry name" value="Aldolase_II"/>
    <property type="match status" value="1"/>
</dbReference>
<dbReference type="Pfam" id="PF00596">
    <property type="entry name" value="Aldolase_II"/>
    <property type="match status" value="1"/>
</dbReference>
<dbReference type="SUPFAM" id="SSF53639">
    <property type="entry name" value="AraD/HMP-PK domain-like"/>
    <property type="match status" value="1"/>
</dbReference>
<dbReference type="EMBL" id="JAGWCR010000006">
    <property type="protein sequence ID" value="MBS3649636.1"/>
    <property type="molecule type" value="Genomic_DNA"/>
</dbReference>
<reference evidence="3" key="1">
    <citation type="submission" date="2021-04" db="EMBL/GenBank/DDBJ databases">
        <title>Pseudaminobacter soli sp. nov., isolated from paddy soil contaminated by heavy metals.</title>
        <authorList>
            <person name="Zhang K."/>
        </authorList>
    </citation>
    <scope>NUCLEOTIDE SEQUENCE</scope>
    <source>
        <strain evidence="3">19-2017</strain>
    </source>
</reference>
<feature type="domain" description="Class II aldolase/adducin N-terminal" evidence="2">
    <location>
        <begin position="50"/>
        <end position="232"/>
    </location>
</feature>
<evidence type="ECO:0000313" key="4">
    <source>
        <dbReference type="Proteomes" id="UP000680348"/>
    </source>
</evidence>
<sequence length="283" mass="31177">MLPASVLARGPCADGSFGIERYRLGFWRRTRVQNASTGIGTDSAERELRVDLAAAFRLAVEFDWHESVGNHFSAAVSEDGRRFLMNPRWKHFSQICASDLLLLDADDPEVMDGPNPPDPSAWCIHGSIHRSRPSARVLLHCHPPYATALAGLKDPTMKPIDQNTARFFGMVGVDLGFGGIADDAAEGARLAEALGNHPILLMGNHGVTVTAETVAEAFEHLYFFERASKTLMLAYASGQPLNVMSDRIAEKTAQDWLEYKGMAFAHFEALKDMLDSKDPSYRN</sequence>
<dbReference type="InterPro" id="IPR001303">
    <property type="entry name" value="Aldolase_II/adducin_N"/>
</dbReference>
<dbReference type="GO" id="GO:0051015">
    <property type="term" value="F:actin filament binding"/>
    <property type="evidence" value="ECO:0007669"/>
    <property type="project" value="TreeGrafter"/>
</dbReference>
<dbReference type="GO" id="GO:0005856">
    <property type="term" value="C:cytoskeleton"/>
    <property type="evidence" value="ECO:0007669"/>
    <property type="project" value="TreeGrafter"/>
</dbReference>
<accession>A0A942DXZ3</accession>
<keyword evidence="4" id="KW-1185">Reference proteome</keyword>
<proteinExistence type="inferred from homology"/>
<name>A0A942DXZ3_9HYPH</name>
<dbReference type="InterPro" id="IPR036409">
    <property type="entry name" value="Aldolase_II/adducin_N_sf"/>
</dbReference>
<dbReference type="Proteomes" id="UP000680348">
    <property type="component" value="Unassembled WGS sequence"/>
</dbReference>
<dbReference type="Gene3D" id="3.40.225.10">
    <property type="entry name" value="Class II aldolase/adducin N-terminal domain"/>
    <property type="match status" value="1"/>
</dbReference>
<evidence type="ECO:0000259" key="2">
    <source>
        <dbReference type="SMART" id="SM01007"/>
    </source>
</evidence>
<gene>
    <name evidence="3" type="ORF">KEU06_13560</name>
</gene>
<organism evidence="3 4">
    <name type="scientific">Pseudaminobacter soli</name>
    <name type="common">ex Zhang et al. 2022</name>
    <dbReference type="NCBI Taxonomy" id="2831468"/>
    <lineage>
        <taxon>Bacteria</taxon>
        <taxon>Pseudomonadati</taxon>
        <taxon>Pseudomonadota</taxon>
        <taxon>Alphaproteobacteria</taxon>
        <taxon>Hyphomicrobiales</taxon>
        <taxon>Phyllobacteriaceae</taxon>
        <taxon>Pseudaminobacter</taxon>
    </lineage>
</organism>